<accession>A0ABY2DCN6</accession>
<comment type="caution">
    <text evidence="1">The sequence shown here is derived from an EMBL/GenBank/DDBJ whole genome shotgun (WGS) entry which is preliminary data.</text>
</comment>
<name>A0ABY2DCN6_9ACTN</name>
<evidence type="ECO:0000313" key="1">
    <source>
        <dbReference type="EMBL" id="TDB81219.1"/>
    </source>
</evidence>
<dbReference type="EMBL" id="SMKE01001060">
    <property type="protein sequence ID" value="TDB81219.1"/>
    <property type="molecule type" value="Genomic_DNA"/>
</dbReference>
<gene>
    <name evidence="1" type="ORF">E1091_19040</name>
</gene>
<proteinExistence type="predicted"/>
<evidence type="ECO:0000313" key="2">
    <source>
        <dbReference type="Proteomes" id="UP000295626"/>
    </source>
</evidence>
<organism evidence="1 2">
    <name type="scientific">Micromonospora fluostatini</name>
    <dbReference type="NCBI Taxonomy" id="1629071"/>
    <lineage>
        <taxon>Bacteria</taxon>
        <taxon>Bacillati</taxon>
        <taxon>Actinomycetota</taxon>
        <taxon>Actinomycetes</taxon>
        <taxon>Micromonosporales</taxon>
        <taxon>Micromonosporaceae</taxon>
        <taxon>Micromonospora</taxon>
    </lineage>
</organism>
<reference evidence="1 2" key="1">
    <citation type="submission" date="2019-02" db="EMBL/GenBank/DDBJ databases">
        <title>Draft genome sequences of novel Actinobacteria.</title>
        <authorList>
            <person name="Sahin N."/>
            <person name="Ay H."/>
            <person name="Saygin H."/>
        </authorList>
    </citation>
    <scope>NUCLEOTIDE SEQUENCE [LARGE SCALE GENOMIC DNA]</scope>
    <source>
        <strain evidence="1 2">JCM 30529</strain>
    </source>
</reference>
<keyword evidence="2" id="KW-1185">Reference proteome</keyword>
<protein>
    <submittedName>
        <fullName evidence="1">Sugar ABC transporter substrate-binding protein</fullName>
    </submittedName>
</protein>
<sequence>QNYAPFVAAMGSIPVKLEPPNAQQVYAALDVAMLKVLTDRDANVDQLLADAEKQVNTILSTVR</sequence>
<feature type="non-terminal residue" evidence="1">
    <location>
        <position position="1"/>
    </location>
</feature>
<dbReference type="Proteomes" id="UP000295626">
    <property type="component" value="Unassembled WGS sequence"/>
</dbReference>